<dbReference type="Pfam" id="PF13450">
    <property type="entry name" value="NAD_binding_8"/>
    <property type="match status" value="1"/>
</dbReference>
<dbReference type="GO" id="GO:0016491">
    <property type="term" value="F:oxidoreductase activity"/>
    <property type="evidence" value="ECO:0007669"/>
    <property type="project" value="UniProtKB-KW"/>
</dbReference>
<name>A0AAU9E8Z1_9BACT</name>
<keyword evidence="5" id="KW-0411">Iron-sulfur</keyword>
<evidence type="ECO:0000313" key="7">
    <source>
        <dbReference type="Proteomes" id="UP001366166"/>
    </source>
</evidence>
<keyword evidence="1" id="KW-0004">4Fe-4S</keyword>
<keyword evidence="7" id="KW-1185">Reference proteome</keyword>
<evidence type="ECO:0000256" key="4">
    <source>
        <dbReference type="ARBA" id="ARBA00023004"/>
    </source>
</evidence>
<keyword evidence="4" id="KW-0408">Iron</keyword>
<protein>
    <submittedName>
        <fullName evidence="6">Uncharacterized protein</fullName>
    </submittedName>
</protein>
<reference evidence="7" key="1">
    <citation type="journal article" date="2023" name="Arch. Microbiol.">
        <title>Desulfoferula mesophilus gen. nov. sp. nov., a mesophilic sulfate-reducing bacterium isolated from a brackish lake sediment.</title>
        <authorList>
            <person name="Watanabe T."/>
            <person name="Yabe T."/>
            <person name="Tsuji J.M."/>
            <person name="Fukui M."/>
        </authorList>
    </citation>
    <scope>NUCLEOTIDE SEQUENCE [LARGE SCALE GENOMIC DNA]</scope>
    <source>
        <strain evidence="7">12FAK</strain>
    </source>
</reference>
<dbReference type="Gene3D" id="3.50.50.60">
    <property type="entry name" value="FAD/NAD(P)-binding domain"/>
    <property type="match status" value="1"/>
</dbReference>
<dbReference type="PANTHER" id="PTHR43498:SF1">
    <property type="entry name" value="COB--COM HETERODISULFIDE REDUCTASE IRON-SULFUR SUBUNIT A"/>
    <property type="match status" value="1"/>
</dbReference>
<dbReference type="GO" id="GO:0046872">
    <property type="term" value="F:metal ion binding"/>
    <property type="evidence" value="ECO:0007669"/>
    <property type="project" value="UniProtKB-KW"/>
</dbReference>
<organism evidence="6 7">
    <name type="scientific">Desulfoferula mesophila</name>
    <dbReference type="NCBI Taxonomy" id="3058419"/>
    <lineage>
        <taxon>Bacteria</taxon>
        <taxon>Pseudomonadati</taxon>
        <taxon>Thermodesulfobacteriota</taxon>
        <taxon>Desulfarculia</taxon>
        <taxon>Desulfarculales</taxon>
        <taxon>Desulfarculaceae</taxon>
        <taxon>Desulfoferula</taxon>
    </lineage>
</organism>
<dbReference type="AlphaFoldDB" id="A0AAU9E8Z1"/>
<dbReference type="EMBL" id="AP028679">
    <property type="protein sequence ID" value="BEQ13380.1"/>
    <property type="molecule type" value="Genomic_DNA"/>
</dbReference>
<sequence>MTNAQLDTPVLILGGGVAGLAAAVDLGRRGVAATLIEREPRLGGRASGFCCKATEACARCGACRLGELLAQAAKLPQLSIYTAALAVATQPRGEGWLVELAPQPGGEAGPGPGRPLEERTTVAAQAVILAVGAEAFDPAGKTRFGHGRVDGVFSALELEAMLAQGALGPQALAPAKVAFIQCVGSRDASLGRLWCSRVCCGYALRMARVIRGLLPESEITFFHMDVQDYGRAWESELAELRQDMRFVRAMPGEVTAGPEGPLVNYALAGEPPLREGFDLVVLSVGLGPPAGATALGELFGAGVDGDGFLASQDGPAGVFVAGAAAGPRSLNESIVHGSLAASWAAGRVAALAEARHG</sequence>
<evidence type="ECO:0000256" key="1">
    <source>
        <dbReference type="ARBA" id="ARBA00022485"/>
    </source>
</evidence>
<evidence type="ECO:0000313" key="6">
    <source>
        <dbReference type="EMBL" id="BEQ13380.1"/>
    </source>
</evidence>
<dbReference type="GO" id="GO:0051539">
    <property type="term" value="F:4 iron, 4 sulfur cluster binding"/>
    <property type="evidence" value="ECO:0007669"/>
    <property type="project" value="UniProtKB-KW"/>
</dbReference>
<dbReference type="Proteomes" id="UP001366166">
    <property type="component" value="Chromosome"/>
</dbReference>
<evidence type="ECO:0000256" key="3">
    <source>
        <dbReference type="ARBA" id="ARBA00023002"/>
    </source>
</evidence>
<dbReference type="PANTHER" id="PTHR43498">
    <property type="entry name" value="FERREDOXIN:COB-COM HETERODISULFIDE REDUCTASE SUBUNIT A"/>
    <property type="match status" value="1"/>
</dbReference>
<dbReference type="RefSeq" id="WP_338605028.1">
    <property type="nucleotide sequence ID" value="NZ_AP028679.1"/>
</dbReference>
<dbReference type="InterPro" id="IPR039650">
    <property type="entry name" value="HdrA-like"/>
</dbReference>
<dbReference type="KEGG" id="dmp:FAK_04460"/>
<gene>
    <name evidence="6" type="ORF">FAK_04460</name>
</gene>
<evidence type="ECO:0000256" key="5">
    <source>
        <dbReference type="ARBA" id="ARBA00023014"/>
    </source>
</evidence>
<dbReference type="PRINTS" id="PR00420">
    <property type="entry name" value="RNGMNOXGNASE"/>
</dbReference>
<proteinExistence type="predicted"/>
<evidence type="ECO:0000256" key="2">
    <source>
        <dbReference type="ARBA" id="ARBA00022723"/>
    </source>
</evidence>
<keyword evidence="2" id="KW-0479">Metal-binding</keyword>
<dbReference type="SUPFAM" id="SSF51905">
    <property type="entry name" value="FAD/NAD(P)-binding domain"/>
    <property type="match status" value="1"/>
</dbReference>
<dbReference type="InterPro" id="IPR036188">
    <property type="entry name" value="FAD/NAD-bd_sf"/>
</dbReference>
<accession>A0AAU9E8Z1</accession>
<keyword evidence="3" id="KW-0560">Oxidoreductase</keyword>